<evidence type="ECO:0000256" key="7">
    <source>
        <dbReference type="RuleBase" id="RU004473"/>
    </source>
</evidence>
<dbReference type="GO" id="GO:0008460">
    <property type="term" value="F:dTDP-glucose 4,6-dehydratase activity"/>
    <property type="evidence" value="ECO:0007669"/>
    <property type="project" value="UniProtKB-EC"/>
</dbReference>
<evidence type="ECO:0000256" key="3">
    <source>
        <dbReference type="ARBA" id="ARBA00008178"/>
    </source>
</evidence>
<evidence type="ECO:0000313" key="9">
    <source>
        <dbReference type="EMBL" id="QDU35105.1"/>
    </source>
</evidence>
<dbReference type="PANTHER" id="PTHR43000">
    <property type="entry name" value="DTDP-D-GLUCOSE 4,6-DEHYDRATASE-RELATED"/>
    <property type="match status" value="1"/>
</dbReference>
<dbReference type="GO" id="GO:0009225">
    <property type="term" value="P:nucleotide-sugar metabolic process"/>
    <property type="evidence" value="ECO:0007669"/>
    <property type="project" value="InterPro"/>
</dbReference>
<dbReference type="EMBL" id="CP036425">
    <property type="protein sequence ID" value="QDU35105.1"/>
    <property type="molecule type" value="Genomic_DNA"/>
</dbReference>
<name>A0A517YY16_9BACT</name>
<comment type="cofactor">
    <cofactor evidence="2 7">
        <name>NAD(+)</name>
        <dbReference type="ChEBI" id="CHEBI:57540"/>
    </cofactor>
</comment>
<gene>
    <name evidence="9" type="primary">rfbB</name>
    <name evidence="9" type="ORF">KS4_31850</name>
</gene>
<evidence type="ECO:0000256" key="2">
    <source>
        <dbReference type="ARBA" id="ARBA00001911"/>
    </source>
</evidence>
<dbReference type="AlphaFoldDB" id="A0A517YY16"/>
<dbReference type="Proteomes" id="UP000317369">
    <property type="component" value="Chromosome"/>
</dbReference>
<comment type="similarity">
    <text evidence="3 7">Belongs to the NAD(P)-dependent epimerase/dehydratase family. dTDP-glucose dehydratase subfamily.</text>
</comment>
<dbReference type="EC" id="4.2.1.46" evidence="4 7"/>
<protein>
    <recommendedName>
        <fullName evidence="4 7">dTDP-glucose 4,6-dehydratase</fullName>
        <ecNumber evidence="4 7">4.2.1.46</ecNumber>
    </recommendedName>
</protein>
<dbReference type="InterPro" id="IPR005888">
    <property type="entry name" value="dTDP_Gluc_deHydtase"/>
</dbReference>
<sequence length="328" mass="37188">MTNPPTQHHFNHLLITGGCGFIGTNFIRHLINHTDIPHITNLDALTYAGNRQNLVDLESNPRYTFVHGNINDRPLVNKLIASADAIVHMAAESHVDRSIIDASPFTQTNILGTQTLLDALRETDPKNNKRFLYISTDEVYGHLPLNQPELKFSESSPLLPRSPYAATKAAADLLVQAHHHTYKANTLITRCSNNFGPYQYPEKIIPLFVHNALQNKPLPLYGDGLNIRDWIYVDNHITALLAVLQYAPSGEIYNIGSNCEIANIDLTQQILYILNKPNTLIEYVEDRPGHDLRYAVDVTKIKQQLGWHPHESTFNKDLEFTVNWYLKI</sequence>
<dbReference type="FunFam" id="3.40.50.720:FF:000304">
    <property type="entry name" value="UDP-glucose 4,6-dehydratase"/>
    <property type="match status" value="1"/>
</dbReference>
<evidence type="ECO:0000256" key="1">
    <source>
        <dbReference type="ARBA" id="ARBA00001539"/>
    </source>
</evidence>
<dbReference type="SUPFAM" id="SSF51735">
    <property type="entry name" value="NAD(P)-binding Rossmann-fold domains"/>
    <property type="match status" value="1"/>
</dbReference>
<dbReference type="CDD" id="cd05246">
    <property type="entry name" value="dTDP_GD_SDR_e"/>
    <property type="match status" value="1"/>
</dbReference>
<dbReference type="InterPro" id="IPR036291">
    <property type="entry name" value="NAD(P)-bd_dom_sf"/>
</dbReference>
<keyword evidence="6 7" id="KW-0456">Lyase</keyword>
<feature type="domain" description="NAD(P)-binding" evidence="8">
    <location>
        <begin position="14"/>
        <end position="312"/>
    </location>
</feature>
<reference evidence="9 10" key="1">
    <citation type="submission" date="2019-02" db="EMBL/GenBank/DDBJ databases">
        <title>Deep-cultivation of Planctomycetes and their phenomic and genomic characterization uncovers novel biology.</title>
        <authorList>
            <person name="Wiegand S."/>
            <person name="Jogler M."/>
            <person name="Boedeker C."/>
            <person name="Pinto D."/>
            <person name="Vollmers J."/>
            <person name="Rivas-Marin E."/>
            <person name="Kohn T."/>
            <person name="Peeters S.H."/>
            <person name="Heuer A."/>
            <person name="Rast P."/>
            <person name="Oberbeckmann S."/>
            <person name="Bunk B."/>
            <person name="Jeske O."/>
            <person name="Meyerdierks A."/>
            <person name="Storesund J.E."/>
            <person name="Kallscheuer N."/>
            <person name="Luecker S."/>
            <person name="Lage O.M."/>
            <person name="Pohl T."/>
            <person name="Merkel B.J."/>
            <person name="Hornburger P."/>
            <person name="Mueller R.-W."/>
            <person name="Bruemmer F."/>
            <person name="Labrenz M."/>
            <person name="Spormann A.M."/>
            <person name="Op den Camp H."/>
            <person name="Overmann J."/>
            <person name="Amann R."/>
            <person name="Jetten M.S.M."/>
            <person name="Mascher T."/>
            <person name="Medema M.H."/>
            <person name="Devos D.P."/>
            <person name="Kaster A.-K."/>
            <person name="Ovreas L."/>
            <person name="Rohde M."/>
            <person name="Galperin M.Y."/>
            <person name="Jogler C."/>
        </authorList>
    </citation>
    <scope>NUCLEOTIDE SEQUENCE [LARGE SCALE GENOMIC DNA]</scope>
    <source>
        <strain evidence="9 10">KS4</strain>
    </source>
</reference>
<dbReference type="KEGG" id="pcor:KS4_31850"/>
<evidence type="ECO:0000256" key="5">
    <source>
        <dbReference type="ARBA" id="ARBA00023027"/>
    </source>
</evidence>
<comment type="catalytic activity">
    <reaction evidence="1 7">
        <text>dTDP-alpha-D-glucose = dTDP-4-dehydro-6-deoxy-alpha-D-glucose + H2O</text>
        <dbReference type="Rhea" id="RHEA:17221"/>
        <dbReference type="ChEBI" id="CHEBI:15377"/>
        <dbReference type="ChEBI" id="CHEBI:57477"/>
        <dbReference type="ChEBI" id="CHEBI:57649"/>
        <dbReference type="EC" id="4.2.1.46"/>
    </reaction>
</comment>
<evidence type="ECO:0000256" key="6">
    <source>
        <dbReference type="ARBA" id="ARBA00023239"/>
    </source>
</evidence>
<dbReference type="NCBIfam" id="TIGR01181">
    <property type="entry name" value="dTDP_gluc_dehyt"/>
    <property type="match status" value="1"/>
</dbReference>
<dbReference type="RefSeq" id="WP_200761324.1">
    <property type="nucleotide sequence ID" value="NZ_CP036425.1"/>
</dbReference>
<organism evidence="9 10">
    <name type="scientific">Poriferisphaera corsica</name>
    <dbReference type="NCBI Taxonomy" id="2528020"/>
    <lineage>
        <taxon>Bacteria</taxon>
        <taxon>Pseudomonadati</taxon>
        <taxon>Planctomycetota</taxon>
        <taxon>Phycisphaerae</taxon>
        <taxon>Phycisphaerales</taxon>
        <taxon>Phycisphaeraceae</taxon>
        <taxon>Poriferisphaera</taxon>
    </lineage>
</organism>
<proteinExistence type="inferred from homology"/>
<dbReference type="Pfam" id="PF16363">
    <property type="entry name" value="GDP_Man_Dehyd"/>
    <property type="match status" value="1"/>
</dbReference>
<evidence type="ECO:0000256" key="4">
    <source>
        <dbReference type="ARBA" id="ARBA00011990"/>
    </source>
</evidence>
<dbReference type="InterPro" id="IPR016040">
    <property type="entry name" value="NAD(P)-bd_dom"/>
</dbReference>
<keyword evidence="5" id="KW-0520">NAD</keyword>
<evidence type="ECO:0000313" key="10">
    <source>
        <dbReference type="Proteomes" id="UP000317369"/>
    </source>
</evidence>
<dbReference type="Gene3D" id="3.90.25.10">
    <property type="entry name" value="UDP-galactose 4-epimerase, domain 1"/>
    <property type="match status" value="1"/>
</dbReference>
<accession>A0A517YY16</accession>
<keyword evidence="10" id="KW-1185">Reference proteome</keyword>
<evidence type="ECO:0000259" key="8">
    <source>
        <dbReference type="Pfam" id="PF16363"/>
    </source>
</evidence>
<dbReference type="Gene3D" id="3.40.50.720">
    <property type="entry name" value="NAD(P)-binding Rossmann-like Domain"/>
    <property type="match status" value="1"/>
</dbReference>